<reference evidence="2 3" key="1">
    <citation type="journal article" date="2023" name="BMC Biol.">
        <title>The compact genome of the sponge Oopsacas minuta (Hexactinellida) is lacking key metazoan core genes.</title>
        <authorList>
            <person name="Santini S."/>
            <person name="Schenkelaars Q."/>
            <person name="Jourda C."/>
            <person name="Duchesne M."/>
            <person name="Belahbib H."/>
            <person name="Rocher C."/>
            <person name="Selva M."/>
            <person name="Riesgo A."/>
            <person name="Vervoort M."/>
            <person name="Leys S.P."/>
            <person name="Kodjabachian L."/>
            <person name="Le Bivic A."/>
            <person name="Borchiellini C."/>
            <person name="Claverie J.M."/>
            <person name="Renard E."/>
        </authorList>
    </citation>
    <scope>NUCLEOTIDE SEQUENCE [LARGE SCALE GENOMIC DNA]</scope>
    <source>
        <strain evidence="2">SPO-2</strain>
    </source>
</reference>
<accession>A0AAV7JR89</accession>
<sequence length="270" mass="31277">METKLSIPFTFTVTTFNILAPIYKRQGVVKRECNYLDIYMKRNIEVLKVLAEVENPDVISLQELWLDKSLIGLFNDKYSEKYNFYHRTRSYQSEGIGLFINKKYKVDKVAEFNHPYSGRPFLFAFLNVCEGKQLIISTVHLTFCDEQERIMEIEVIIDTLKEMVKSPLVCGIIFTGDFNSTRDSIIIQKLLAAGLQSSYQVIHGQEPKITHRDHRGIESACDFVFFQALRGSEVKPVLSQVHPTCYSSETWPEEFTASDHRMISTEFHVH</sequence>
<name>A0AAV7JR89_9METZ</name>
<dbReference type="Gene3D" id="3.60.10.10">
    <property type="entry name" value="Endonuclease/exonuclease/phosphatase"/>
    <property type="match status" value="1"/>
</dbReference>
<dbReference type="PANTHER" id="PTHR12121">
    <property type="entry name" value="CARBON CATABOLITE REPRESSOR PROTEIN 4"/>
    <property type="match status" value="1"/>
</dbReference>
<comment type="caution">
    <text evidence="2">The sequence shown here is derived from an EMBL/GenBank/DDBJ whole genome shotgun (WGS) entry which is preliminary data.</text>
</comment>
<keyword evidence="3" id="KW-1185">Reference proteome</keyword>
<feature type="domain" description="Endonuclease/exonuclease/phosphatase" evidence="1">
    <location>
        <begin position="45"/>
        <end position="215"/>
    </location>
</feature>
<dbReference type="AlphaFoldDB" id="A0AAV7JR89"/>
<dbReference type="Pfam" id="PF03372">
    <property type="entry name" value="Exo_endo_phos"/>
    <property type="match status" value="1"/>
</dbReference>
<dbReference type="GO" id="GO:0000175">
    <property type="term" value="F:3'-5'-RNA exonuclease activity"/>
    <property type="evidence" value="ECO:0007669"/>
    <property type="project" value="TreeGrafter"/>
</dbReference>
<dbReference type="InterPro" id="IPR005135">
    <property type="entry name" value="Endo/exonuclease/phosphatase"/>
</dbReference>
<protein>
    <recommendedName>
        <fullName evidence="1">Endonuclease/exonuclease/phosphatase domain-containing protein</fullName>
    </recommendedName>
</protein>
<dbReference type="EMBL" id="JAKMXF010000308">
    <property type="protein sequence ID" value="KAI6650994.1"/>
    <property type="molecule type" value="Genomic_DNA"/>
</dbReference>
<evidence type="ECO:0000313" key="2">
    <source>
        <dbReference type="EMBL" id="KAI6650994.1"/>
    </source>
</evidence>
<organism evidence="2 3">
    <name type="scientific">Oopsacas minuta</name>
    <dbReference type="NCBI Taxonomy" id="111878"/>
    <lineage>
        <taxon>Eukaryota</taxon>
        <taxon>Metazoa</taxon>
        <taxon>Porifera</taxon>
        <taxon>Hexactinellida</taxon>
        <taxon>Hexasterophora</taxon>
        <taxon>Lyssacinosida</taxon>
        <taxon>Leucopsacidae</taxon>
        <taxon>Oopsacas</taxon>
    </lineage>
</organism>
<dbReference type="InterPro" id="IPR050410">
    <property type="entry name" value="CCR4/nocturin_mRNA_transcr"/>
</dbReference>
<dbReference type="PANTHER" id="PTHR12121:SF34">
    <property type="entry name" value="PROTEIN ANGEL"/>
    <property type="match status" value="1"/>
</dbReference>
<gene>
    <name evidence="2" type="ORF">LOD99_5571</name>
</gene>
<dbReference type="SUPFAM" id="SSF56219">
    <property type="entry name" value="DNase I-like"/>
    <property type="match status" value="1"/>
</dbReference>
<dbReference type="Proteomes" id="UP001165289">
    <property type="component" value="Unassembled WGS sequence"/>
</dbReference>
<evidence type="ECO:0000259" key="1">
    <source>
        <dbReference type="Pfam" id="PF03372"/>
    </source>
</evidence>
<dbReference type="InterPro" id="IPR036691">
    <property type="entry name" value="Endo/exonu/phosph_ase_sf"/>
</dbReference>
<proteinExistence type="predicted"/>
<evidence type="ECO:0000313" key="3">
    <source>
        <dbReference type="Proteomes" id="UP001165289"/>
    </source>
</evidence>